<dbReference type="InterPro" id="IPR006522">
    <property type="entry name" value="Phage_virion_morphogenesis"/>
</dbReference>
<feature type="compositionally biased region" description="Basic residues" evidence="1">
    <location>
        <begin position="55"/>
        <end position="65"/>
    </location>
</feature>
<evidence type="ECO:0000313" key="2">
    <source>
        <dbReference type="EMBL" id="VYU70332.1"/>
    </source>
</evidence>
<feature type="region of interest" description="Disordered" evidence="1">
    <location>
        <begin position="37"/>
        <end position="65"/>
    </location>
</feature>
<sequence length="164" mass="18769">MSEFKPFDDRLNGLIAALSPAARRKLAGEIAKELRKSQQQRIKLQKAPDGSPYQARKRQPLRAKTGRIKRAMFQKLRTSRYMKASGRENSAVVEFTGKVQRIARIHQYGLKDRPNPHSQDVQYSERQLLGLCNEDNHLVEKLILRSLSSLRGAIYNGVDKKKGR</sequence>
<dbReference type="EMBL" id="CACRUS010000028">
    <property type="protein sequence ID" value="VYU70332.1"/>
    <property type="molecule type" value="Genomic_DNA"/>
</dbReference>
<protein>
    <submittedName>
        <fullName evidence="2">Phage virion morphogenesis family protein</fullName>
    </submittedName>
</protein>
<organism evidence="2">
    <name type="scientific">Enterobacter agglomerans</name>
    <name type="common">Erwinia herbicola</name>
    <name type="synonym">Pantoea agglomerans</name>
    <dbReference type="NCBI Taxonomy" id="549"/>
    <lineage>
        <taxon>Bacteria</taxon>
        <taxon>Pseudomonadati</taxon>
        <taxon>Pseudomonadota</taxon>
        <taxon>Gammaproteobacteria</taxon>
        <taxon>Enterobacterales</taxon>
        <taxon>Erwiniaceae</taxon>
        <taxon>Pantoea</taxon>
        <taxon>Pantoea agglomerans group</taxon>
    </lineage>
</organism>
<evidence type="ECO:0000256" key="1">
    <source>
        <dbReference type="SAM" id="MobiDB-lite"/>
    </source>
</evidence>
<gene>
    <name evidence="2" type="ORF">PALFYP105_00721</name>
</gene>
<dbReference type="NCBIfam" id="TIGR01635">
    <property type="entry name" value="tail_comp_S"/>
    <property type="match status" value="1"/>
</dbReference>
<reference evidence="2" key="1">
    <citation type="submission" date="2019-11" db="EMBL/GenBank/DDBJ databases">
        <authorList>
            <person name="Feng L."/>
        </authorList>
    </citation>
    <scope>NUCLEOTIDE SEQUENCE</scope>
    <source>
        <strain evidence="2">PagglomeransLFYP105</strain>
    </source>
</reference>
<proteinExistence type="predicted"/>
<accession>A0A6N3H1V1</accession>
<dbReference type="AlphaFoldDB" id="A0A6N3H1V1"/>
<name>A0A6N3H1V1_ENTAG</name>
<dbReference type="Pfam" id="PF05069">
    <property type="entry name" value="Phage_tail_S"/>
    <property type="match status" value="1"/>
</dbReference>